<keyword evidence="4" id="KW-1185">Reference proteome</keyword>
<gene>
    <name evidence="3" type="ORF">CLVI_30010</name>
</gene>
<feature type="chain" id="PRO_5038904013" description="DUF3887 domain-containing protein" evidence="1">
    <location>
        <begin position="20"/>
        <end position="141"/>
    </location>
</feature>
<feature type="signal peptide" evidence="1">
    <location>
        <begin position="1"/>
        <end position="19"/>
    </location>
</feature>
<keyword evidence="1" id="KW-0732">Signal</keyword>
<protein>
    <recommendedName>
        <fullName evidence="2">DUF3887 domain-containing protein</fullName>
    </recommendedName>
</protein>
<comment type="caution">
    <text evidence="3">The sequence shown here is derived from an EMBL/GenBank/DDBJ whole genome shotgun (WGS) entry which is preliminary data.</text>
</comment>
<evidence type="ECO:0000256" key="1">
    <source>
        <dbReference type="SAM" id="SignalP"/>
    </source>
</evidence>
<evidence type="ECO:0000259" key="2">
    <source>
        <dbReference type="Pfam" id="PF13026"/>
    </source>
</evidence>
<evidence type="ECO:0000313" key="4">
    <source>
        <dbReference type="Proteomes" id="UP000239471"/>
    </source>
</evidence>
<reference evidence="3 4" key="1">
    <citation type="submission" date="2018-03" db="EMBL/GenBank/DDBJ databases">
        <title>Genome sequence of Clostridium vincentii DSM 10228.</title>
        <authorList>
            <person name="Poehlein A."/>
            <person name="Daniel R."/>
        </authorList>
    </citation>
    <scope>NUCLEOTIDE SEQUENCE [LARGE SCALE GENOMIC DNA]</scope>
    <source>
        <strain evidence="3 4">DSM 10228</strain>
    </source>
</reference>
<dbReference type="Pfam" id="PF13026">
    <property type="entry name" value="DUF3887"/>
    <property type="match status" value="1"/>
</dbReference>
<proteinExistence type="predicted"/>
<feature type="domain" description="DUF3887" evidence="2">
    <location>
        <begin position="42"/>
        <end position="124"/>
    </location>
</feature>
<accession>A0A2T0B9Z3</accession>
<dbReference type="EMBL" id="PVXQ01000044">
    <property type="protein sequence ID" value="PRR80710.1"/>
    <property type="molecule type" value="Genomic_DNA"/>
</dbReference>
<dbReference type="PROSITE" id="PS51257">
    <property type="entry name" value="PROKAR_LIPOPROTEIN"/>
    <property type="match status" value="1"/>
</dbReference>
<dbReference type="Gene3D" id="3.10.450.590">
    <property type="match status" value="1"/>
</dbReference>
<evidence type="ECO:0000313" key="3">
    <source>
        <dbReference type="EMBL" id="PRR80710.1"/>
    </source>
</evidence>
<dbReference type="RefSeq" id="WP_170065688.1">
    <property type="nucleotide sequence ID" value="NZ_PVXQ01000044.1"/>
</dbReference>
<dbReference type="AlphaFoldDB" id="A0A2T0B9Z3"/>
<dbReference type="InterPro" id="IPR024981">
    <property type="entry name" value="DUF3887"/>
</dbReference>
<organism evidence="3 4">
    <name type="scientific">Clostridium vincentii</name>
    <dbReference type="NCBI Taxonomy" id="52704"/>
    <lineage>
        <taxon>Bacteria</taxon>
        <taxon>Bacillati</taxon>
        <taxon>Bacillota</taxon>
        <taxon>Clostridia</taxon>
        <taxon>Eubacteriales</taxon>
        <taxon>Clostridiaceae</taxon>
        <taxon>Clostridium</taxon>
    </lineage>
</organism>
<sequence length="141" mass="16395">MRKKLFNCLFILIILSLFAGCSKEIEYSQVSTYADTVTTSLLTSINELDYDKFSSNLNDEMKDSYDFALFQKETNEISATLGTFQSLSFYYGEKRGDYFYLIYNTNYSNSDKEIRVSITFKENDETHKVCEFYFDSADING</sequence>
<dbReference type="Proteomes" id="UP000239471">
    <property type="component" value="Unassembled WGS sequence"/>
</dbReference>
<name>A0A2T0B9Z3_9CLOT</name>